<reference evidence="2 3" key="1">
    <citation type="journal article" date="2013" name="Genome Biol.">
        <title>Genomic analysis reveals key aspects of prokaryotic symbiosis in the phototrophic consortium "Chlorochromatium aggregatum".</title>
        <authorList>
            <person name="Liu Z."/>
            <person name="Muller J."/>
            <person name="Li T."/>
            <person name="Alvey R.M."/>
            <person name="Vogl K."/>
            <person name="Frigaard N.U."/>
            <person name="Rockwell N.C."/>
            <person name="Boyd E.S."/>
            <person name="Tomsho L.P."/>
            <person name="Schuster S.C."/>
            <person name="Henke P."/>
            <person name="Rohde M."/>
            <person name="Overmann J."/>
            <person name="Bryant D.A."/>
        </authorList>
    </citation>
    <scope>NUCLEOTIDE SEQUENCE [LARGE SCALE GENOMIC DNA]</scope>
    <source>
        <strain evidence="2">CR</strain>
    </source>
</reference>
<evidence type="ECO:0000313" key="2">
    <source>
        <dbReference type="EMBL" id="AGX87209.1"/>
    </source>
</evidence>
<dbReference type="HOGENOM" id="CLU_1812275_0_0_4"/>
<protein>
    <submittedName>
        <fullName evidence="2">Uncharacterized protein</fullName>
    </submittedName>
</protein>
<evidence type="ECO:0000313" key="3">
    <source>
        <dbReference type="Proteomes" id="UP000017184"/>
    </source>
</evidence>
<gene>
    <name evidence="2" type="ORF">Cenrod_1116</name>
</gene>
<dbReference type="AlphaFoldDB" id="U5NAI5"/>
<keyword evidence="3" id="KW-1185">Reference proteome</keyword>
<organism evidence="2 3">
    <name type="scientific">Candidatus Symbiobacter mobilis CR</name>
    <dbReference type="NCBI Taxonomy" id="946483"/>
    <lineage>
        <taxon>Bacteria</taxon>
        <taxon>Pseudomonadati</taxon>
        <taxon>Pseudomonadota</taxon>
        <taxon>Betaproteobacteria</taxon>
        <taxon>Burkholderiales</taxon>
        <taxon>Comamonadaceae</taxon>
    </lineage>
</organism>
<feature type="compositionally biased region" description="Basic residues" evidence="1">
    <location>
        <begin position="1"/>
        <end position="17"/>
    </location>
</feature>
<accession>U5NAI5</accession>
<dbReference type="Proteomes" id="UP000017184">
    <property type="component" value="Chromosome"/>
</dbReference>
<proteinExistence type="predicted"/>
<dbReference type="EMBL" id="CP004885">
    <property type="protein sequence ID" value="AGX87209.1"/>
    <property type="molecule type" value="Genomic_DNA"/>
</dbReference>
<feature type="region of interest" description="Disordered" evidence="1">
    <location>
        <begin position="1"/>
        <end position="25"/>
    </location>
</feature>
<sequence>MRYRSRQTHPYATRHKRGPDDAAPVRTHITSVGRCCAKLTIALSASGYVTPQSRAKNRLPCKAITARIELPRVLSKDHRDFRRTHTHTTLVYPNEGSVQSKIRFAPESSAVPLDMLQGSGCSGYSRSACRVFAIRSPRDTSR</sequence>
<dbReference type="STRING" id="946483.Cenrod_1116"/>
<evidence type="ECO:0000256" key="1">
    <source>
        <dbReference type="SAM" id="MobiDB-lite"/>
    </source>
</evidence>
<name>U5NAI5_9BURK</name>
<dbReference type="KEGG" id="cbx:Cenrod_1116"/>